<feature type="region of interest" description="Disordered" evidence="1">
    <location>
        <begin position="49"/>
        <end position="81"/>
    </location>
</feature>
<dbReference type="InterPro" id="IPR033375">
    <property type="entry name" value="Cggbp1"/>
</dbReference>
<evidence type="ECO:0000313" key="2">
    <source>
        <dbReference type="EMBL" id="GFO22989.1"/>
    </source>
</evidence>
<dbReference type="PANTHER" id="PTHR32344">
    <property type="entry name" value="U1-TYPE DOMAIN-CONTAINING PROTEIN"/>
    <property type="match status" value="1"/>
</dbReference>
<dbReference type="AlphaFoldDB" id="A0AAV4BW04"/>
<sequence>MDKFLNLQKAKCARLVTAHQRHSEYPLWTHVSGSKLFCTPCNKVIDHLRKSSADSHRKSADHRSKEDKMKEAPGSDGGEAVKKQRTLVSAMNKPSVSTQPRNDICNELVSVFAAANIPLSKVDHPAVENGGAIPQAHQLQECYLKREFSNKKEQVFKKVVHKPVAIICDEMSDDTARFVLNILAAPLKPLNADVDKVQSYLLDTRFLSATNHSTVATAIIECLVSTGIKFTDVNTVNTDNAAYMKKAFNEILKGLMPNATHITCMAHIMSLVGEAFRKPFNRTNKFMKAANAIFWHANARKARYLRFITPLVNSPKMPPNPIATRWNCWFEAVSYHEKNLQHFATFVAEEMEHCGRMAPDSLVYLNDILCSESERQLIQEEMSFIVQPIITATDVFQSQRPIAMTAWSKLIEIADQFSSCHVTLQDVERH</sequence>
<feature type="compositionally biased region" description="Basic and acidic residues" evidence="1">
    <location>
        <begin position="49"/>
        <end position="73"/>
    </location>
</feature>
<dbReference type="GO" id="GO:0003690">
    <property type="term" value="F:double-stranded DNA binding"/>
    <property type="evidence" value="ECO:0007669"/>
    <property type="project" value="InterPro"/>
</dbReference>
<dbReference type="GO" id="GO:0005634">
    <property type="term" value="C:nucleus"/>
    <property type="evidence" value="ECO:0007669"/>
    <property type="project" value="InterPro"/>
</dbReference>
<dbReference type="PANTHER" id="PTHR32344:SF1">
    <property type="entry name" value="U1-TYPE DOMAIN-CONTAINING PROTEIN"/>
    <property type="match status" value="1"/>
</dbReference>
<accession>A0AAV4BW04</accession>
<dbReference type="GO" id="GO:0006357">
    <property type="term" value="P:regulation of transcription by RNA polymerase II"/>
    <property type="evidence" value="ECO:0007669"/>
    <property type="project" value="InterPro"/>
</dbReference>
<protein>
    <submittedName>
        <fullName evidence="2">CGG triplet repeat-binding protein 1</fullName>
    </submittedName>
</protein>
<name>A0AAV4BW04_9GAST</name>
<dbReference type="SUPFAM" id="SSF53098">
    <property type="entry name" value="Ribonuclease H-like"/>
    <property type="match status" value="1"/>
</dbReference>
<dbReference type="EMBL" id="BLXT01005492">
    <property type="protein sequence ID" value="GFO22989.1"/>
    <property type="molecule type" value="Genomic_DNA"/>
</dbReference>
<gene>
    <name evidence="2" type="ORF">PoB_004949400</name>
</gene>
<evidence type="ECO:0000256" key="1">
    <source>
        <dbReference type="SAM" id="MobiDB-lite"/>
    </source>
</evidence>
<dbReference type="Proteomes" id="UP000735302">
    <property type="component" value="Unassembled WGS sequence"/>
</dbReference>
<dbReference type="InterPro" id="IPR012337">
    <property type="entry name" value="RNaseH-like_sf"/>
</dbReference>
<keyword evidence="3" id="KW-1185">Reference proteome</keyword>
<evidence type="ECO:0000313" key="3">
    <source>
        <dbReference type="Proteomes" id="UP000735302"/>
    </source>
</evidence>
<proteinExistence type="predicted"/>
<comment type="caution">
    <text evidence="2">The sequence shown here is derived from an EMBL/GenBank/DDBJ whole genome shotgun (WGS) entry which is preliminary data.</text>
</comment>
<reference evidence="2 3" key="1">
    <citation type="journal article" date="2021" name="Elife">
        <title>Chloroplast acquisition without the gene transfer in kleptoplastic sea slugs, Plakobranchus ocellatus.</title>
        <authorList>
            <person name="Maeda T."/>
            <person name="Takahashi S."/>
            <person name="Yoshida T."/>
            <person name="Shimamura S."/>
            <person name="Takaki Y."/>
            <person name="Nagai Y."/>
            <person name="Toyoda A."/>
            <person name="Suzuki Y."/>
            <person name="Arimoto A."/>
            <person name="Ishii H."/>
            <person name="Satoh N."/>
            <person name="Nishiyama T."/>
            <person name="Hasebe M."/>
            <person name="Maruyama T."/>
            <person name="Minagawa J."/>
            <person name="Obokata J."/>
            <person name="Shigenobu S."/>
        </authorList>
    </citation>
    <scope>NUCLEOTIDE SEQUENCE [LARGE SCALE GENOMIC DNA]</scope>
</reference>
<organism evidence="2 3">
    <name type="scientific">Plakobranchus ocellatus</name>
    <dbReference type="NCBI Taxonomy" id="259542"/>
    <lineage>
        <taxon>Eukaryota</taxon>
        <taxon>Metazoa</taxon>
        <taxon>Spiralia</taxon>
        <taxon>Lophotrochozoa</taxon>
        <taxon>Mollusca</taxon>
        <taxon>Gastropoda</taxon>
        <taxon>Heterobranchia</taxon>
        <taxon>Euthyneura</taxon>
        <taxon>Panpulmonata</taxon>
        <taxon>Sacoglossa</taxon>
        <taxon>Placobranchoidea</taxon>
        <taxon>Plakobranchidae</taxon>
        <taxon>Plakobranchus</taxon>
    </lineage>
</organism>